<evidence type="ECO:0000256" key="1">
    <source>
        <dbReference type="SAM" id="Phobius"/>
    </source>
</evidence>
<keyword evidence="3" id="KW-1185">Reference proteome</keyword>
<feature type="transmembrane region" description="Helical" evidence="1">
    <location>
        <begin position="20"/>
        <end position="39"/>
    </location>
</feature>
<gene>
    <name evidence="2" type="ORF">FOL47_010230</name>
</gene>
<protein>
    <recommendedName>
        <fullName evidence="4">Aluminum-activated malate transporter 1</fullName>
    </recommendedName>
</protein>
<feature type="transmembrane region" description="Helical" evidence="1">
    <location>
        <begin position="156"/>
        <end position="177"/>
    </location>
</feature>
<feature type="transmembrane region" description="Helical" evidence="1">
    <location>
        <begin position="450"/>
        <end position="472"/>
    </location>
</feature>
<name>A0A7J6L385_PERCH</name>
<keyword evidence="1" id="KW-1133">Transmembrane helix</keyword>
<dbReference type="Proteomes" id="UP000591131">
    <property type="component" value="Unassembled WGS sequence"/>
</dbReference>
<dbReference type="AlphaFoldDB" id="A0A7J6L385"/>
<evidence type="ECO:0000313" key="3">
    <source>
        <dbReference type="Proteomes" id="UP000591131"/>
    </source>
</evidence>
<accession>A0A7J6L385</accession>
<proteinExistence type="predicted"/>
<keyword evidence="1" id="KW-0812">Transmembrane</keyword>
<feature type="transmembrane region" description="Helical" evidence="1">
    <location>
        <begin position="71"/>
        <end position="93"/>
    </location>
</feature>
<reference evidence="2 3" key="1">
    <citation type="submission" date="2020-04" db="EMBL/GenBank/DDBJ databases">
        <title>Perkinsus chesapeaki whole genome sequence.</title>
        <authorList>
            <person name="Bogema D.R."/>
        </authorList>
    </citation>
    <scope>NUCLEOTIDE SEQUENCE [LARGE SCALE GENOMIC DNA]</scope>
    <source>
        <strain evidence="2">ATCC PRA-425</strain>
    </source>
</reference>
<feature type="transmembrane region" description="Helical" evidence="1">
    <location>
        <begin position="419"/>
        <end position="438"/>
    </location>
</feature>
<evidence type="ECO:0008006" key="4">
    <source>
        <dbReference type="Google" id="ProtNLM"/>
    </source>
</evidence>
<comment type="caution">
    <text evidence="2">The sequence shown here is derived from an EMBL/GenBank/DDBJ whole genome shotgun (WGS) entry which is preliminary data.</text>
</comment>
<keyword evidence="1" id="KW-0472">Membrane</keyword>
<feature type="transmembrane region" description="Helical" evidence="1">
    <location>
        <begin position="100"/>
        <end position="121"/>
    </location>
</feature>
<dbReference type="EMBL" id="JAAPAO010000776">
    <property type="protein sequence ID" value="KAF4653928.1"/>
    <property type="molecule type" value="Genomic_DNA"/>
</dbReference>
<evidence type="ECO:0000313" key="2">
    <source>
        <dbReference type="EMBL" id="KAF4653928.1"/>
    </source>
</evidence>
<feature type="transmembrane region" description="Helical" evidence="1">
    <location>
        <begin position="46"/>
        <end position="65"/>
    </location>
</feature>
<sequence>MDRSSSFPPKAPMVPSFNLYGALFGTVYITIAATPMIVLGYYHSHYAYCGVLAVTNAVFGCVLNYNFFKIFYRTSLIGVWLGTALGCFVHFVVEAMGGGVYYPLAGIALFIPFVFLISLPYRGLGCKLTLVWAVEPVTIQSFSPIAFYNHSAYTEAVYMATLGTITITVTFLLVYILHVTRLIPYAGPSPVERFAFATADLYSAAVDSSTTKVNQRSFTLASHQFDTAFGGLVPSNLPIELQGSAWKIASLLLLLRRTLNENPLDETSVVRWWNPIAGDIDRLKCSTVAVLRSVSPNPGCREIQDDEVQVDLEMLCKPLRRRVLEIEHNSAGQQMSDELVRFESIMAAFIDLSCEVNQFCRANRKCQKNSQQSSIANVPTRERLRKWCKNKIDSSAWILELWIVSFIGVLVSLNPKYGYAGLLFVLSWICVGFMNGVITDDSREEMFLTAAWRMGLTLGGVIAANLSSLLIFPQYASAQLRDLSARAIKDAAESVSYAIALVTDPDEDSSDKTFRGRQQLGPRIFKYQSQRNSLKADAAAEVAVYGRFRMVPLNCKKVLENRWKITKMTSTAVVLYDTLVAAAQTEHAEVQDVLVSVRPAMLKMLVALNTSAARIYDELTHTEVKAPVSIPPDEDVKLVMQEYSEVFHSAVDKLLAHESSAEEGHSLRGEMIQMLYALSLFVEDWTSLEESLIDIAPVTEMKSSLTG</sequence>
<feature type="transmembrane region" description="Helical" evidence="1">
    <location>
        <begin position="395"/>
        <end position="413"/>
    </location>
</feature>
<organism evidence="2 3">
    <name type="scientific">Perkinsus chesapeaki</name>
    <name type="common">Clam parasite</name>
    <name type="synonym">Perkinsus andrewsi</name>
    <dbReference type="NCBI Taxonomy" id="330153"/>
    <lineage>
        <taxon>Eukaryota</taxon>
        <taxon>Sar</taxon>
        <taxon>Alveolata</taxon>
        <taxon>Perkinsozoa</taxon>
        <taxon>Perkinsea</taxon>
        <taxon>Perkinsida</taxon>
        <taxon>Perkinsidae</taxon>
        <taxon>Perkinsus</taxon>
    </lineage>
</organism>